<gene>
    <name evidence="1" type="ORF">DW026_13685</name>
</gene>
<sequence length="170" mass="19386">MRRLYKKMVLFLYGLSDFSQRDKEKFLHEYTVASQEKGSEVLLAVIDKIDNANKISILCNLMRAKINGEISIDNFVRLCQVIERLPYVDFKNLVKYKVDYSELGTDDVLSPSGVIYNSVIDANGGDKYRLNYMGKLLLRYGMNVCIDLDAPSSVLMPNTLTPDALAWKEI</sequence>
<comment type="caution">
    <text evidence="1">The sequence shown here is derived from an EMBL/GenBank/DDBJ whole genome shotgun (WGS) entry which is preliminary data.</text>
</comment>
<accession>A0AA92V8M3</accession>
<dbReference type="AlphaFoldDB" id="A0AA92V8M3"/>
<name>A0AA92V8M3_9BACT</name>
<evidence type="ECO:0000313" key="2">
    <source>
        <dbReference type="Proteomes" id="UP000283672"/>
    </source>
</evidence>
<dbReference type="EMBL" id="QROP01000053">
    <property type="protein sequence ID" value="RHL33943.1"/>
    <property type="molecule type" value="Genomic_DNA"/>
</dbReference>
<organism evidence="1 2">
    <name type="scientific">Segatella copri</name>
    <dbReference type="NCBI Taxonomy" id="165179"/>
    <lineage>
        <taxon>Bacteria</taxon>
        <taxon>Pseudomonadati</taxon>
        <taxon>Bacteroidota</taxon>
        <taxon>Bacteroidia</taxon>
        <taxon>Bacteroidales</taxon>
        <taxon>Prevotellaceae</taxon>
        <taxon>Segatella</taxon>
    </lineage>
</organism>
<reference evidence="1 2" key="1">
    <citation type="submission" date="2018-08" db="EMBL/GenBank/DDBJ databases">
        <title>A genome reference for cultivated species of the human gut microbiota.</title>
        <authorList>
            <person name="Zou Y."/>
            <person name="Xue W."/>
            <person name="Luo G."/>
        </authorList>
    </citation>
    <scope>NUCLEOTIDE SEQUENCE [LARGE SCALE GENOMIC DNA]</scope>
    <source>
        <strain evidence="1 2">AF38-11</strain>
    </source>
</reference>
<proteinExistence type="predicted"/>
<protein>
    <submittedName>
        <fullName evidence="1">Uncharacterized protein</fullName>
    </submittedName>
</protein>
<dbReference type="Proteomes" id="UP000283672">
    <property type="component" value="Unassembled WGS sequence"/>
</dbReference>
<evidence type="ECO:0000313" key="1">
    <source>
        <dbReference type="EMBL" id="RHL33943.1"/>
    </source>
</evidence>